<keyword evidence="1" id="KW-0472">Membrane</keyword>
<proteinExistence type="predicted"/>
<protein>
    <recommendedName>
        <fullName evidence="4">Proton-coupled thiamine transporter YuaJ</fullName>
    </recommendedName>
</protein>
<sequence>MKSTKTYIITLVALVIVAALYRIIPGRPFGFAPQIAIALFAGSVIKDKKYAFALPILSMFISDALYQVLYSAGLSSIKGFYGGQLTNYILFVGLTVIGFFINQKKVLQIFAGALAGPTAYFLISNFLVWIGGGGYGHPKTFAGLMATYVDGIPFYGGSLAATVLFCTMFFGGYALFNTSKELKTAQ</sequence>
<feature type="transmembrane region" description="Helical" evidence="1">
    <location>
        <begin position="7"/>
        <end position="24"/>
    </location>
</feature>
<organism evidence="2 3">
    <name type="scientific">Lacibacter luteus</name>
    <dbReference type="NCBI Taxonomy" id="2508719"/>
    <lineage>
        <taxon>Bacteria</taxon>
        <taxon>Pseudomonadati</taxon>
        <taxon>Bacteroidota</taxon>
        <taxon>Chitinophagia</taxon>
        <taxon>Chitinophagales</taxon>
        <taxon>Chitinophagaceae</taxon>
        <taxon>Lacibacter</taxon>
    </lineage>
</organism>
<evidence type="ECO:0000313" key="3">
    <source>
        <dbReference type="Proteomes" id="UP000290204"/>
    </source>
</evidence>
<gene>
    <name evidence="2" type="ORF">ESA94_04290</name>
</gene>
<feature type="transmembrane region" description="Helical" evidence="1">
    <location>
        <begin position="30"/>
        <end position="45"/>
    </location>
</feature>
<comment type="caution">
    <text evidence="2">The sequence shown here is derived from an EMBL/GenBank/DDBJ whole genome shotgun (WGS) entry which is preliminary data.</text>
</comment>
<dbReference type="Pfam" id="PF20221">
    <property type="entry name" value="DUF6580"/>
    <property type="match status" value="1"/>
</dbReference>
<evidence type="ECO:0008006" key="4">
    <source>
        <dbReference type="Google" id="ProtNLM"/>
    </source>
</evidence>
<keyword evidence="1" id="KW-1133">Transmembrane helix</keyword>
<feature type="transmembrane region" description="Helical" evidence="1">
    <location>
        <begin position="52"/>
        <end position="73"/>
    </location>
</feature>
<keyword evidence="1" id="KW-0812">Transmembrane</keyword>
<reference evidence="2 3" key="1">
    <citation type="submission" date="2019-01" db="EMBL/GenBank/DDBJ databases">
        <title>Lacibacter sp. strain TTM-7.</title>
        <authorList>
            <person name="Chen W.-M."/>
        </authorList>
    </citation>
    <scope>NUCLEOTIDE SEQUENCE [LARGE SCALE GENOMIC DNA]</scope>
    <source>
        <strain evidence="2 3">TTM-7</strain>
    </source>
</reference>
<feature type="transmembrane region" description="Helical" evidence="1">
    <location>
        <begin position="109"/>
        <end position="132"/>
    </location>
</feature>
<keyword evidence="3" id="KW-1185">Reference proteome</keyword>
<evidence type="ECO:0000313" key="2">
    <source>
        <dbReference type="EMBL" id="RXK62237.1"/>
    </source>
</evidence>
<accession>A0A4Q1CMF0</accession>
<dbReference type="RefSeq" id="WP_129129608.1">
    <property type="nucleotide sequence ID" value="NZ_SDHW01000001.1"/>
</dbReference>
<name>A0A4Q1CMF0_9BACT</name>
<dbReference type="OrthoDB" id="9806699at2"/>
<feature type="transmembrane region" description="Helical" evidence="1">
    <location>
        <begin position="85"/>
        <end position="102"/>
    </location>
</feature>
<dbReference type="AlphaFoldDB" id="A0A4Q1CMF0"/>
<dbReference type="InterPro" id="IPR046487">
    <property type="entry name" value="DUF6580"/>
</dbReference>
<feature type="transmembrane region" description="Helical" evidence="1">
    <location>
        <begin position="152"/>
        <end position="176"/>
    </location>
</feature>
<evidence type="ECO:0000256" key="1">
    <source>
        <dbReference type="SAM" id="Phobius"/>
    </source>
</evidence>
<dbReference type="EMBL" id="SDHW01000001">
    <property type="protein sequence ID" value="RXK62237.1"/>
    <property type="molecule type" value="Genomic_DNA"/>
</dbReference>
<dbReference type="Proteomes" id="UP000290204">
    <property type="component" value="Unassembled WGS sequence"/>
</dbReference>